<protein>
    <recommendedName>
        <fullName evidence="4">Lipoprotein</fullName>
    </recommendedName>
</protein>
<evidence type="ECO:0008006" key="4">
    <source>
        <dbReference type="Google" id="ProtNLM"/>
    </source>
</evidence>
<feature type="region of interest" description="Disordered" evidence="1">
    <location>
        <begin position="160"/>
        <end position="190"/>
    </location>
</feature>
<proteinExistence type="predicted"/>
<dbReference type="EMBL" id="JAOZYB010000369">
    <property type="protein sequence ID" value="MEB3966849.1"/>
    <property type="molecule type" value="Genomic_DNA"/>
</dbReference>
<comment type="caution">
    <text evidence="2">The sequence shown here is derived from an EMBL/GenBank/DDBJ whole genome shotgun (WGS) entry which is preliminary data.</text>
</comment>
<sequence>MRQGRGDRPAAVRRTRRSLRRAALMPAVLAATLAGCGVQPSEVVEVGEPAKGMSPATAVYFLVRDTEVSRPPQAAPTPGVPASGVPDPEGDSEPPANSGGASAPGGNGKPAPDGVDEPSTTGPGAAGTSGDLHAAPRPAAPSGTDPVTYAVRQLLAGPTAAESDGLTTALPELEHPSRVTTEVTTEKGSGTDTFLVRFPVGTARPTGPALRQLACTAARTHHAQRNKDSADREGAARTTSVPATGAMPAEHDPVRVQVTDRQPGKGQEPRDSWEITVTDNGCPG</sequence>
<dbReference type="Proteomes" id="UP001352223">
    <property type="component" value="Unassembled WGS sequence"/>
</dbReference>
<feature type="compositionally biased region" description="Basic and acidic residues" evidence="1">
    <location>
        <begin position="225"/>
        <end position="235"/>
    </location>
</feature>
<feature type="compositionally biased region" description="Low complexity" evidence="1">
    <location>
        <begin position="118"/>
        <end position="130"/>
    </location>
</feature>
<evidence type="ECO:0000256" key="1">
    <source>
        <dbReference type="SAM" id="MobiDB-lite"/>
    </source>
</evidence>
<feature type="region of interest" description="Disordered" evidence="1">
    <location>
        <begin position="69"/>
        <end position="147"/>
    </location>
</feature>
<feature type="compositionally biased region" description="Polar residues" evidence="1">
    <location>
        <begin position="275"/>
        <end position="284"/>
    </location>
</feature>
<feature type="compositionally biased region" description="Polar residues" evidence="1">
    <location>
        <begin position="178"/>
        <end position="190"/>
    </location>
</feature>
<reference evidence="2 3" key="1">
    <citation type="submission" date="2022-10" db="EMBL/GenBank/DDBJ databases">
        <authorList>
            <person name="Xie J."/>
            <person name="Shen N."/>
        </authorList>
    </citation>
    <scope>NUCLEOTIDE SEQUENCE [LARGE SCALE GENOMIC DNA]</scope>
    <source>
        <strain evidence="2 3">DSM 41681</strain>
    </source>
</reference>
<organism evidence="2 3">
    <name type="scientific">Streptomyces kunmingensis</name>
    <dbReference type="NCBI Taxonomy" id="68225"/>
    <lineage>
        <taxon>Bacteria</taxon>
        <taxon>Bacillati</taxon>
        <taxon>Actinomycetota</taxon>
        <taxon>Actinomycetes</taxon>
        <taxon>Kitasatosporales</taxon>
        <taxon>Streptomycetaceae</taxon>
        <taxon>Streptomyces</taxon>
    </lineage>
</organism>
<dbReference type="RefSeq" id="WP_324776545.1">
    <property type="nucleotide sequence ID" value="NZ_BAAATS010000005.1"/>
</dbReference>
<keyword evidence="3" id="KW-1185">Reference proteome</keyword>
<evidence type="ECO:0000313" key="2">
    <source>
        <dbReference type="EMBL" id="MEB3966849.1"/>
    </source>
</evidence>
<name>A0ABU6CQ27_9ACTN</name>
<feature type="region of interest" description="Disordered" evidence="1">
    <location>
        <begin position="217"/>
        <end position="284"/>
    </location>
</feature>
<accession>A0ABU6CQ27</accession>
<evidence type="ECO:0000313" key="3">
    <source>
        <dbReference type="Proteomes" id="UP001352223"/>
    </source>
</evidence>
<gene>
    <name evidence="2" type="ORF">OKJ48_42445</name>
</gene>